<comment type="caution">
    <text evidence="2">The sequence shown here is derived from an EMBL/GenBank/DDBJ whole genome shotgun (WGS) entry which is preliminary data.</text>
</comment>
<evidence type="ECO:0000313" key="2">
    <source>
        <dbReference type="EMBL" id="PAS91972.1"/>
    </source>
</evidence>
<proteinExistence type="predicted"/>
<dbReference type="Proteomes" id="UP000216107">
    <property type="component" value="Unassembled WGS sequence"/>
</dbReference>
<evidence type="ECO:0000313" key="4">
    <source>
        <dbReference type="Proteomes" id="UP000623509"/>
    </source>
</evidence>
<reference evidence="1 4" key="1">
    <citation type="submission" date="2016-08" db="EMBL/GenBank/DDBJ databases">
        <title>Candidatus Dactylopiibacterium carminicum genome sequence.</title>
        <authorList>
            <person name="Ramirez-Puebla S.T."/>
            <person name="Ormeno-Orrillo E."/>
            <person name="Vera-Ponce De Leon A."/>
            <person name="Luis L."/>
            <person name="Sanchez-Flores A."/>
            <person name="Monica R."/>
            <person name="Martinez-Romero E."/>
        </authorList>
    </citation>
    <scope>NUCLEOTIDE SEQUENCE [LARGE SCALE GENOMIC DNA]</scope>
    <source>
        <strain evidence="1">END1</strain>
    </source>
</reference>
<evidence type="ECO:0000313" key="1">
    <source>
        <dbReference type="EMBL" id="KAF7598360.1"/>
    </source>
</evidence>
<name>A0A272EPC4_9RHOO</name>
<evidence type="ECO:0000313" key="3">
    <source>
        <dbReference type="Proteomes" id="UP000216107"/>
    </source>
</evidence>
<dbReference type="AlphaFoldDB" id="A0A272EPC4"/>
<sequence>MQSGKVQAWPLQFEFQALVQPLQRTFEVAGLSQIEPERFDAGRRRCGPQFGEKGLQRQASLVDAPGLTIGQPDAGTDGIRGFLPEFSIQIEAGSWGLGCKGAGVDLPGLQLECPQRQFGEGRKLAICQQAGLPCAGTQLQDQLFQRTVQLQLGFCRRSCLALCAQTGIQLEGSVRGEREIGLQIGPFGAGVQVEAIRALCGVQAGAEFLQQWRLILGDLQCAQRETVDLDRDRQAQAGGQGEA</sequence>
<gene>
    <name evidence="1" type="ORF">BGI27_13775</name>
    <name evidence="2" type="ORF">CGU29_13705</name>
</gene>
<dbReference type="EMBL" id="MDUX01000052">
    <property type="protein sequence ID" value="KAF7598360.1"/>
    <property type="molecule type" value="Genomic_DNA"/>
</dbReference>
<keyword evidence="4" id="KW-1185">Reference proteome</keyword>
<accession>A0A272EPC4</accession>
<organism evidence="2 3">
    <name type="scientific">Candidatus Dactylopiibacterium carminicum</name>
    <dbReference type="NCBI Taxonomy" id="857335"/>
    <lineage>
        <taxon>Bacteria</taxon>
        <taxon>Pseudomonadati</taxon>
        <taxon>Pseudomonadota</taxon>
        <taxon>Betaproteobacteria</taxon>
        <taxon>Rhodocyclales</taxon>
        <taxon>Rhodocyclaceae</taxon>
        <taxon>Candidatus Dactylopiibacterium</taxon>
    </lineage>
</organism>
<dbReference type="EMBL" id="NMRN01000052">
    <property type="protein sequence ID" value="PAS91972.1"/>
    <property type="molecule type" value="Genomic_DNA"/>
</dbReference>
<reference evidence="2 3" key="2">
    <citation type="submission" date="2017-07" db="EMBL/GenBank/DDBJ databases">
        <title>Candidatus Dactylopiibacterium carminicum, a nitrogen-fixing symbiont of the cochineal insect Dactylopius coccus and Dactylopius opuntiae (Hemiptera: Coccoidea: Dactylopiidae).</title>
        <authorList>
            <person name="Vera A."/>
        </authorList>
    </citation>
    <scope>NUCLEOTIDE SEQUENCE [LARGE SCALE GENOMIC DNA]</scope>
    <source>
        <strain evidence="2 3">NFDCM</strain>
    </source>
</reference>
<dbReference type="Proteomes" id="UP000623509">
    <property type="component" value="Unassembled WGS sequence"/>
</dbReference>
<protein>
    <submittedName>
        <fullName evidence="2">Uncharacterized protein</fullName>
    </submittedName>
</protein>